<feature type="compositionally biased region" description="Basic and acidic residues" evidence="1">
    <location>
        <begin position="421"/>
        <end position="434"/>
    </location>
</feature>
<feature type="compositionally biased region" description="Basic and acidic residues" evidence="1">
    <location>
        <begin position="359"/>
        <end position="371"/>
    </location>
</feature>
<accession>A0A2K1QGZ5</accession>
<dbReference type="GO" id="GO:0005634">
    <property type="term" value="C:nucleus"/>
    <property type="evidence" value="ECO:0007669"/>
    <property type="project" value="TreeGrafter"/>
</dbReference>
<dbReference type="InParanoid" id="A0A2K1QGZ5"/>
<dbReference type="InterPro" id="IPR019416">
    <property type="entry name" value="NCBP3"/>
</dbReference>
<dbReference type="Pfam" id="PF10309">
    <property type="entry name" value="NCBP3"/>
    <property type="match status" value="1"/>
</dbReference>
<evidence type="ECO:0000256" key="1">
    <source>
        <dbReference type="SAM" id="MobiDB-lite"/>
    </source>
</evidence>
<feature type="region of interest" description="Disordered" evidence="1">
    <location>
        <begin position="173"/>
        <end position="464"/>
    </location>
</feature>
<reference evidence="2 3" key="1">
    <citation type="submission" date="2017-06" db="EMBL/GenBank/DDBJ databases">
        <title>Draft genome sequence of a variant of Elsinoe murrayae.</title>
        <authorList>
            <person name="Cheng Q."/>
        </authorList>
    </citation>
    <scope>NUCLEOTIDE SEQUENCE [LARGE SCALE GENOMIC DNA]</scope>
    <source>
        <strain evidence="2 3">CQ-2017a</strain>
    </source>
</reference>
<dbReference type="OrthoDB" id="422106at2759"/>
<feature type="compositionally biased region" description="Basic and acidic residues" evidence="1">
    <location>
        <begin position="297"/>
        <end position="306"/>
    </location>
</feature>
<organism evidence="2 3">
    <name type="scientific">Sphaceloma murrayae</name>
    <dbReference type="NCBI Taxonomy" id="2082308"/>
    <lineage>
        <taxon>Eukaryota</taxon>
        <taxon>Fungi</taxon>
        <taxon>Dikarya</taxon>
        <taxon>Ascomycota</taxon>
        <taxon>Pezizomycotina</taxon>
        <taxon>Dothideomycetes</taxon>
        <taxon>Dothideomycetidae</taxon>
        <taxon>Myriangiales</taxon>
        <taxon>Elsinoaceae</taxon>
        <taxon>Sphaceloma</taxon>
    </lineage>
</organism>
<evidence type="ECO:0000313" key="2">
    <source>
        <dbReference type="EMBL" id="PNS14123.1"/>
    </source>
</evidence>
<feature type="compositionally biased region" description="Basic and acidic residues" evidence="1">
    <location>
        <begin position="188"/>
        <end position="203"/>
    </location>
</feature>
<dbReference type="STRING" id="2082308.A0A2K1QGZ5"/>
<keyword evidence="3" id="KW-1185">Reference proteome</keyword>
<feature type="compositionally biased region" description="Basic and acidic residues" evidence="1">
    <location>
        <begin position="248"/>
        <end position="285"/>
    </location>
</feature>
<name>A0A2K1QGZ5_9PEZI</name>
<evidence type="ECO:0000313" key="3">
    <source>
        <dbReference type="Proteomes" id="UP000243797"/>
    </source>
</evidence>
<dbReference type="Proteomes" id="UP000243797">
    <property type="component" value="Unassembled WGS sequence"/>
</dbReference>
<dbReference type="PANTHER" id="PTHR16291">
    <property type="entry name" value="NUCLEAR CAP-BINDING PROTEIN SUBUNIT 3"/>
    <property type="match status" value="1"/>
</dbReference>
<feature type="compositionally biased region" description="Basic and acidic residues" evidence="1">
    <location>
        <begin position="441"/>
        <end position="451"/>
    </location>
</feature>
<proteinExistence type="predicted"/>
<gene>
    <name evidence="2" type="ORF">CAC42_6636</name>
</gene>
<dbReference type="EMBL" id="NKHZ01000088">
    <property type="protein sequence ID" value="PNS14123.1"/>
    <property type="molecule type" value="Genomic_DNA"/>
</dbReference>
<comment type="caution">
    <text evidence="2">The sequence shown here is derived from an EMBL/GenBank/DDBJ whole genome shotgun (WGS) entry which is preliminary data.</text>
</comment>
<dbReference type="GO" id="GO:0003729">
    <property type="term" value="F:mRNA binding"/>
    <property type="evidence" value="ECO:0007669"/>
    <property type="project" value="InterPro"/>
</dbReference>
<protein>
    <submittedName>
        <fullName evidence="2">Uncharacterized protein</fullName>
    </submittedName>
</protein>
<dbReference type="PANTHER" id="PTHR16291:SF0">
    <property type="entry name" value="NUCLEAR CAP-BINDING PROTEIN SUBUNIT 3"/>
    <property type="match status" value="1"/>
</dbReference>
<sequence>MEDSMDIDIDLGDDIDYGQIADEGMVTEPQIEQAKNDDIPEAYKDDFDAEFPAKEKVYIKGLDGVAQPLILEYIEEHVPDKKVKRLEWIDDSSANIIYYRAEDASDALTRLSVEQDTLPAPLELRPAKACATRPELQFQIRQALVSDKKKPGAKDRSAFYLFNPEWDPENRLRDRRYDRRGRGGRPTSRRDERKRPAKEKTFTEDMYDDGAPGQTEDDREFMRRFSTASISSGEHNRRRQSYEDVDLFEGKRRAQRDDGRLRDRSRSPERHAEGDGRYGFDEQPARKRARRRSWTPPRDRAPREPRAVNGSKDLFADRVAPQLDTPVSGGNRGIELFPNHSAKRSRELFPHKTQHSNHRRSDALSKEESAEIRSPQRSLADRISGGPDGIVVRGRGQVKEDTGFSFRGASEEQSGFSIRGASKELNPRVKELFPDKVPVNKGKELFPEGPRRGGHRRRAEDLFD</sequence>
<dbReference type="AlphaFoldDB" id="A0A2K1QGZ5"/>
<dbReference type="GO" id="GO:0000340">
    <property type="term" value="F:RNA 7-methylguanosine cap binding"/>
    <property type="evidence" value="ECO:0007669"/>
    <property type="project" value="InterPro"/>
</dbReference>